<dbReference type="STRING" id="545501.BN997_04038"/>
<dbReference type="Pfam" id="PF12685">
    <property type="entry name" value="SpoIIIAH"/>
    <property type="match status" value="1"/>
</dbReference>
<evidence type="ECO:0000313" key="4">
    <source>
        <dbReference type="Proteomes" id="UP000040453"/>
    </source>
</evidence>
<sequence>MLKKQTVWLLTMLSLMVVLSVYYIFSANGNDLAFVDDGQDAASEDVVPATQSEEGIEVDNIENVDSDELFTTIRMEIQDERSRKKSQLTDVVASANASATEKDEALQEIDGLEELETKELILQEQLLASTEYEDVLVRSNNGKVHIHVKTEELPVTEAANIMQMARDEFGEDVKAEVNFQPTAETTDMEDTTETEEAAETEETEETGEVQEGEESEDTTETEE</sequence>
<protein>
    <submittedName>
        <fullName evidence="3">Stage III sporulation protein AH</fullName>
    </submittedName>
</protein>
<dbReference type="RefSeq" id="WP_084612991.1">
    <property type="nucleotide sequence ID" value="NZ_CAXOIH010000001.1"/>
</dbReference>
<dbReference type="InterPro" id="IPR024232">
    <property type="entry name" value="SpoIIIAH"/>
</dbReference>
<dbReference type="OrthoDB" id="2939102at2"/>
<dbReference type="EMBL" id="CDGG01000001">
    <property type="protein sequence ID" value="CEI84104.1"/>
    <property type="molecule type" value="Genomic_DNA"/>
</dbReference>
<evidence type="ECO:0000256" key="1">
    <source>
        <dbReference type="SAM" id="MobiDB-lite"/>
    </source>
</evidence>
<proteinExistence type="predicted"/>
<name>A0A0A1MX01_9BACI</name>
<evidence type="ECO:0000313" key="3">
    <source>
        <dbReference type="EMBL" id="CEI84104.1"/>
    </source>
</evidence>
<reference evidence="3 4" key="1">
    <citation type="submission" date="2014-11" db="EMBL/GenBank/DDBJ databases">
        <authorList>
            <person name="Urmite Genomes Urmite Genomes"/>
        </authorList>
    </citation>
    <scope>NUCLEOTIDE SEQUENCE [LARGE SCALE GENOMIC DNA]</scope>
    <source>
        <strain evidence="3 4">Oc5</strain>
    </source>
</reference>
<feature type="region of interest" description="Disordered" evidence="1">
    <location>
        <begin position="176"/>
        <end position="223"/>
    </location>
</feature>
<feature type="compositionally biased region" description="Acidic residues" evidence="1">
    <location>
        <begin position="186"/>
        <end position="223"/>
    </location>
</feature>
<keyword evidence="2" id="KW-1133">Transmembrane helix</keyword>
<dbReference type="Proteomes" id="UP000040453">
    <property type="component" value="Unassembled WGS sequence"/>
</dbReference>
<dbReference type="InterPro" id="IPR038503">
    <property type="entry name" value="SpoIIIAH_sf"/>
</dbReference>
<accession>A0A0A1MX01</accession>
<evidence type="ECO:0000256" key="2">
    <source>
        <dbReference type="SAM" id="Phobius"/>
    </source>
</evidence>
<feature type="transmembrane region" description="Helical" evidence="2">
    <location>
        <begin position="7"/>
        <end position="25"/>
    </location>
</feature>
<keyword evidence="4" id="KW-1185">Reference proteome</keyword>
<gene>
    <name evidence="3" type="primary">spoIIIAH</name>
    <name evidence="3" type="ORF">BN997_04038</name>
</gene>
<dbReference type="AlphaFoldDB" id="A0A0A1MX01"/>
<keyword evidence="2" id="KW-0472">Membrane</keyword>
<dbReference type="Gene3D" id="1.10.287.4300">
    <property type="entry name" value="Stage III sporulation protein AH-like"/>
    <property type="match status" value="1"/>
</dbReference>
<organism evidence="3 4">
    <name type="scientific">Oceanobacillus oncorhynchi</name>
    <dbReference type="NCBI Taxonomy" id="545501"/>
    <lineage>
        <taxon>Bacteria</taxon>
        <taxon>Bacillati</taxon>
        <taxon>Bacillota</taxon>
        <taxon>Bacilli</taxon>
        <taxon>Bacillales</taxon>
        <taxon>Bacillaceae</taxon>
        <taxon>Oceanobacillus</taxon>
    </lineage>
</organism>
<keyword evidence="2" id="KW-0812">Transmembrane</keyword>